<accession>A0A4R1BPV5</accession>
<keyword evidence="3" id="KW-1185">Reference proteome</keyword>
<dbReference type="Pfam" id="PF20508">
    <property type="entry name" value="DUF6734"/>
    <property type="match status" value="1"/>
</dbReference>
<dbReference type="OrthoDB" id="771064at2"/>
<dbReference type="EMBL" id="SJZI01000001">
    <property type="protein sequence ID" value="TCJ19601.1"/>
    <property type="molecule type" value="Genomic_DNA"/>
</dbReference>
<reference evidence="2 3" key="1">
    <citation type="submission" date="2019-03" db="EMBL/GenBank/DDBJ databases">
        <authorList>
            <person name="Kim M.K.M."/>
        </authorList>
    </citation>
    <scope>NUCLEOTIDE SEQUENCE [LARGE SCALE GENOMIC DNA]</scope>
    <source>
        <strain evidence="2 3">17J68-12</strain>
    </source>
</reference>
<sequence>MAKTKLVQTCYLIGNQNPYEQSCGWARPEYHLISWAFSALQLRSLYGEVELYGNSAAISLLVEDLELPYAQVHDTHDSFGLPHPNLWALPKIWTYSLQNEPFLHVDGDVFLFEKFSNTLHGAGLVAQNPEVATEYYTSTQKMLTSHFSYFPPSVKDDFAKDVPIMAVNAGILGGTNTAFLNAYAASAMEYVDRNIPSLSRINVDRFNVFFEQHLYYCMARESGLDITYLFPEPFYDRGYMYLGNFHEAPVKRTYLHLLGHFKKDEVTCRQMASKFRSLYPEYYYKIMSLCNRKVPQHFMSRFYGRRTEKELKALPELAKTAYLEKPVFARESSVTADVAKSTLPFGLMDIFVKDIIQAGPPPEYFNLQADYEAFRTRTAEWTASSSFSQPYLYGRDLSADDWYDSIFNGGDVLAKKVSKTDECSVIVTEFDWAGLYNSRTRCGVQYYEEWAFRKGTFYNLLIAEVSEGNISLEDLDEIQFAMLQQLGQPVEIRELFQQLESMVDQEILLSHRDAFYNLLHKLLEKLVLLKAVKPLN</sequence>
<evidence type="ECO:0000259" key="1">
    <source>
        <dbReference type="Pfam" id="PF20508"/>
    </source>
</evidence>
<evidence type="ECO:0000313" key="2">
    <source>
        <dbReference type="EMBL" id="TCJ19601.1"/>
    </source>
</evidence>
<organism evidence="2 3">
    <name type="scientific">Flaviaesturariibacter flavus</name>
    <dbReference type="NCBI Taxonomy" id="2502780"/>
    <lineage>
        <taxon>Bacteria</taxon>
        <taxon>Pseudomonadati</taxon>
        <taxon>Bacteroidota</taxon>
        <taxon>Chitinophagia</taxon>
        <taxon>Chitinophagales</taxon>
        <taxon>Chitinophagaceae</taxon>
        <taxon>Flaviaestuariibacter</taxon>
    </lineage>
</organism>
<dbReference type="InterPro" id="IPR046621">
    <property type="entry name" value="DUF6734"/>
</dbReference>
<protein>
    <recommendedName>
        <fullName evidence="1">DUF6734 domain-containing protein</fullName>
    </recommendedName>
</protein>
<gene>
    <name evidence="2" type="ORF">EPD60_00310</name>
</gene>
<comment type="caution">
    <text evidence="2">The sequence shown here is derived from an EMBL/GenBank/DDBJ whole genome shotgun (WGS) entry which is preliminary data.</text>
</comment>
<proteinExistence type="predicted"/>
<dbReference type="RefSeq" id="WP_131445521.1">
    <property type="nucleotide sequence ID" value="NZ_SJZI01000001.1"/>
</dbReference>
<feature type="domain" description="DUF6734" evidence="1">
    <location>
        <begin position="5"/>
        <end position="288"/>
    </location>
</feature>
<dbReference type="AlphaFoldDB" id="A0A4R1BPV5"/>
<name>A0A4R1BPV5_9BACT</name>
<evidence type="ECO:0000313" key="3">
    <source>
        <dbReference type="Proteomes" id="UP000295334"/>
    </source>
</evidence>
<dbReference type="Proteomes" id="UP000295334">
    <property type="component" value="Unassembled WGS sequence"/>
</dbReference>